<sequence length="170" mass="19051">MQHGSTVDTLARKGDSNEGNLMGELQSFILRHCQWACISTLLPHPSHSVLNSVILVGGTEAKFRSVHPLFGVDLVDSLHCKLARNKRIALVPNFIVGNSVISGVMGSFFLFSGYFISKHGIPNYWIFMQFIWLFKYPFEGFLINEFPKSGKCLEHMLGSYLVTGEAVLRE</sequence>
<proteinExistence type="predicted"/>
<keyword evidence="4 5" id="KW-0472">Membrane</keyword>
<dbReference type="Proteomes" id="UP001396334">
    <property type="component" value="Unassembled WGS sequence"/>
</dbReference>
<evidence type="ECO:0000256" key="5">
    <source>
        <dbReference type="SAM" id="Phobius"/>
    </source>
</evidence>
<evidence type="ECO:0000256" key="3">
    <source>
        <dbReference type="ARBA" id="ARBA00022989"/>
    </source>
</evidence>
<dbReference type="InterPro" id="IPR013525">
    <property type="entry name" value="ABC2_TM"/>
</dbReference>
<keyword evidence="8" id="KW-1185">Reference proteome</keyword>
<dbReference type="EMBL" id="JBBPBN010000023">
    <property type="protein sequence ID" value="KAK9011420.1"/>
    <property type="molecule type" value="Genomic_DNA"/>
</dbReference>
<organism evidence="7 8">
    <name type="scientific">Hibiscus sabdariffa</name>
    <name type="common">roselle</name>
    <dbReference type="NCBI Taxonomy" id="183260"/>
    <lineage>
        <taxon>Eukaryota</taxon>
        <taxon>Viridiplantae</taxon>
        <taxon>Streptophyta</taxon>
        <taxon>Embryophyta</taxon>
        <taxon>Tracheophyta</taxon>
        <taxon>Spermatophyta</taxon>
        <taxon>Magnoliopsida</taxon>
        <taxon>eudicotyledons</taxon>
        <taxon>Gunneridae</taxon>
        <taxon>Pentapetalae</taxon>
        <taxon>rosids</taxon>
        <taxon>malvids</taxon>
        <taxon>Malvales</taxon>
        <taxon>Malvaceae</taxon>
        <taxon>Malvoideae</taxon>
        <taxon>Hibiscus</taxon>
    </lineage>
</organism>
<feature type="domain" description="ABC-2 type transporter transmembrane" evidence="6">
    <location>
        <begin position="89"/>
        <end position="146"/>
    </location>
</feature>
<evidence type="ECO:0000313" key="7">
    <source>
        <dbReference type="EMBL" id="KAK9011420.1"/>
    </source>
</evidence>
<gene>
    <name evidence="7" type="ORF">V6N11_044271</name>
</gene>
<protein>
    <recommendedName>
        <fullName evidence="6">ABC-2 type transporter transmembrane domain-containing protein</fullName>
    </recommendedName>
</protein>
<evidence type="ECO:0000256" key="1">
    <source>
        <dbReference type="ARBA" id="ARBA00004141"/>
    </source>
</evidence>
<accession>A0ABR2REX9</accession>
<dbReference type="Pfam" id="PF01061">
    <property type="entry name" value="ABC2_membrane"/>
    <property type="match status" value="1"/>
</dbReference>
<evidence type="ECO:0000256" key="2">
    <source>
        <dbReference type="ARBA" id="ARBA00022692"/>
    </source>
</evidence>
<evidence type="ECO:0000259" key="6">
    <source>
        <dbReference type="Pfam" id="PF01061"/>
    </source>
</evidence>
<evidence type="ECO:0000313" key="8">
    <source>
        <dbReference type="Proteomes" id="UP001396334"/>
    </source>
</evidence>
<comment type="caution">
    <text evidence="7">The sequence shown here is derived from an EMBL/GenBank/DDBJ whole genome shotgun (WGS) entry which is preliminary data.</text>
</comment>
<reference evidence="7 8" key="1">
    <citation type="journal article" date="2024" name="G3 (Bethesda)">
        <title>Genome assembly of Hibiscus sabdariffa L. provides insights into metabolisms of medicinal natural products.</title>
        <authorList>
            <person name="Kim T."/>
        </authorList>
    </citation>
    <scope>NUCLEOTIDE SEQUENCE [LARGE SCALE GENOMIC DNA]</scope>
    <source>
        <strain evidence="7">TK-2024</strain>
        <tissue evidence="7">Old leaves</tissue>
    </source>
</reference>
<evidence type="ECO:0000256" key="4">
    <source>
        <dbReference type="ARBA" id="ARBA00023136"/>
    </source>
</evidence>
<keyword evidence="2 5" id="KW-0812">Transmembrane</keyword>
<feature type="transmembrane region" description="Helical" evidence="5">
    <location>
        <begin position="94"/>
        <end position="116"/>
    </location>
</feature>
<name>A0ABR2REX9_9ROSI</name>
<keyword evidence="3 5" id="KW-1133">Transmembrane helix</keyword>
<feature type="transmembrane region" description="Helical" evidence="5">
    <location>
        <begin position="122"/>
        <end position="138"/>
    </location>
</feature>
<comment type="subcellular location">
    <subcellularLocation>
        <location evidence="1">Membrane</location>
        <topology evidence="1">Multi-pass membrane protein</topology>
    </subcellularLocation>
</comment>